<dbReference type="InterPro" id="IPR039437">
    <property type="entry name" value="FrzH/put_lumazine-bd"/>
</dbReference>
<reference evidence="3" key="1">
    <citation type="submission" date="2018-09" db="EMBL/GenBank/DDBJ databases">
        <authorList>
            <person name="Livingstone P.G."/>
            <person name="Whitworth D.E."/>
        </authorList>
    </citation>
    <scope>NUCLEOTIDE SEQUENCE [LARGE SCALE GENOMIC DNA]</scope>
    <source>
        <strain evidence="3">CA040B</strain>
    </source>
</reference>
<dbReference type="Proteomes" id="UP000273405">
    <property type="component" value="Unassembled WGS sequence"/>
</dbReference>
<feature type="non-terminal residue" evidence="2">
    <location>
        <position position="137"/>
    </location>
</feature>
<keyword evidence="1" id="KW-0732">Signal</keyword>
<dbReference type="RefSeq" id="WP_120628391.1">
    <property type="nucleotide sequence ID" value="NZ_RAWG01000222.1"/>
</dbReference>
<dbReference type="EMBL" id="RAWG01000222">
    <property type="protein sequence ID" value="RKH37801.1"/>
    <property type="molecule type" value="Genomic_DNA"/>
</dbReference>
<dbReference type="Gene3D" id="3.10.450.50">
    <property type="match status" value="1"/>
</dbReference>
<name>A0A3A8N6B9_9BACT</name>
<organism evidence="2 3">
    <name type="scientific">Corallococcus sicarius</name>
    <dbReference type="NCBI Taxonomy" id="2316726"/>
    <lineage>
        <taxon>Bacteria</taxon>
        <taxon>Pseudomonadati</taxon>
        <taxon>Myxococcota</taxon>
        <taxon>Myxococcia</taxon>
        <taxon>Myxococcales</taxon>
        <taxon>Cystobacterineae</taxon>
        <taxon>Myxococcaceae</taxon>
        <taxon>Corallococcus</taxon>
    </lineage>
</organism>
<evidence type="ECO:0000256" key="1">
    <source>
        <dbReference type="SAM" id="SignalP"/>
    </source>
</evidence>
<proteinExistence type="predicted"/>
<evidence type="ECO:0000313" key="3">
    <source>
        <dbReference type="Proteomes" id="UP000273405"/>
    </source>
</evidence>
<dbReference type="AlphaFoldDB" id="A0A3A8N6B9"/>
<dbReference type="Pfam" id="PF12893">
    <property type="entry name" value="Lumazine_bd_2"/>
    <property type="match status" value="1"/>
</dbReference>
<keyword evidence="3" id="KW-1185">Reference proteome</keyword>
<sequence length="137" mass="14836">MIRMFAVIALFLAAPVALAAEDAAGARVPLEAYLKAQATGDAQLIRDAFWPEGHLVFIREGKISTLSAEEFAARFTGKPSPTAAQTKRTIERVEVAGDAGVAVLTLDGPTHRITDFITLLKRDGAWRIIHKSFHAQP</sequence>
<dbReference type="SUPFAM" id="SSF54427">
    <property type="entry name" value="NTF2-like"/>
    <property type="match status" value="1"/>
</dbReference>
<gene>
    <name evidence="2" type="ORF">D7X12_28375</name>
</gene>
<protein>
    <submittedName>
        <fullName evidence="2">Nuclear transport factor 2 family protein</fullName>
    </submittedName>
</protein>
<evidence type="ECO:0000313" key="2">
    <source>
        <dbReference type="EMBL" id="RKH37801.1"/>
    </source>
</evidence>
<dbReference type="OrthoDB" id="5676998at2"/>
<feature type="signal peptide" evidence="1">
    <location>
        <begin position="1"/>
        <end position="19"/>
    </location>
</feature>
<dbReference type="InterPro" id="IPR032710">
    <property type="entry name" value="NTF2-like_dom_sf"/>
</dbReference>
<feature type="chain" id="PRO_5017293295" evidence="1">
    <location>
        <begin position="20"/>
        <end position="137"/>
    </location>
</feature>
<comment type="caution">
    <text evidence="2">The sequence shown here is derived from an EMBL/GenBank/DDBJ whole genome shotgun (WGS) entry which is preliminary data.</text>
</comment>
<accession>A0A3A8N6B9</accession>